<reference evidence="3" key="1">
    <citation type="submission" date="2019-09" db="EMBL/GenBank/DDBJ databases">
        <title>Draft genome information of white flower Hibiscus syriacus.</title>
        <authorList>
            <person name="Kim Y.-M."/>
        </authorList>
    </citation>
    <scope>NUCLEOTIDE SEQUENCE [LARGE SCALE GENOMIC DNA]</scope>
    <source>
        <strain evidence="3">YM2019G1</strain>
    </source>
</reference>
<gene>
    <name evidence="3" type="ORF">F3Y22_tig00111398pilonHSYRG00029</name>
</gene>
<dbReference type="GO" id="GO:0019005">
    <property type="term" value="C:SCF ubiquitin ligase complex"/>
    <property type="evidence" value="ECO:0007669"/>
    <property type="project" value="TreeGrafter"/>
</dbReference>
<dbReference type="InterPro" id="IPR036047">
    <property type="entry name" value="F-box-like_dom_sf"/>
</dbReference>
<dbReference type="PANTHER" id="PTHR13318:SF74">
    <property type="entry name" value="OS02G0658500 PROTEIN"/>
    <property type="match status" value="1"/>
</dbReference>
<keyword evidence="4" id="KW-1185">Reference proteome</keyword>
<evidence type="ECO:0000259" key="2">
    <source>
        <dbReference type="Pfam" id="PF00646"/>
    </source>
</evidence>
<sequence length="292" mass="31964">MQHHVPLPLSSTPSTSPPSEPDLTSFQSLPLDPTVPDYASLLSDELLLNIFSKLPISQHVSDSLVCRRWLYLHGLLVQSLKVTDWSFVTSGRVFNRFPNLTDLDLVRSCIGMSKFSGIVANHKTVSVHVDTNSILDGFLEETALLPSNEVDKGLTMVAEKYPNLQRLVAIGTGEEGLLKIAEECPTLQELELHCCGDLALKAIFGIKNLQVVKLIGFIDVFYNSAISDIGLTLLAQGCRRLVKLELCGCEGSYDGVKAIGQCCQMLEELTLSEHRMDGGWLAGLSFCGNLKT</sequence>
<organism evidence="3 4">
    <name type="scientific">Hibiscus syriacus</name>
    <name type="common">Rose of Sharon</name>
    <dbReference type="NCBI Taxonomy" id="106335"/>
    <lineage>
        <taxon>Eukaryota</taxon>
        <taxon>Viridiplantae</taxon>
        <taxon>Streptophyta</taxon>
        <taxon>Embryophyta</taxon>
        <taxon>Tracheophyta</taxon>
        <taxon>Spermatophyta</taxon>
        <taxon>Magnoliopsida</taxon>
        <taxon>eudicotyledons</taxon>
        <taxon>Gunneridae</taxon>
        <taxon>Pentapetalae</taxon>
        <taxon>rosids</taxon>
        <taxon>malvids</taxon>
        <taxon>Malvales</taxon>
        <taxon>Malvaceae</taxon>
        <taxon>Malvoideae</taxon>
        <taxon>Hibiscus</taxon>
    </lineage>
</organism>
<dbReference type="GO" id="GO:0031146">
    <property type="term" value="P:SCF-dependent proteasomal ubiquitin-dependent protein catabolic process"/>
    <property type="evidence" value="ECO:0007669"/>
    <property type="project" value="TreeGrafter"/>
</dbReference>
<dbReference type="Pfam" id="PF00646">
    <property type="entry name" value="F-box"/>
    <property type="match status" value="1"/>
</dbReference>
<dbReference type="PANTHER" id="PTHR13318">
    <property type="entry name" value="PARTNER OF PAIRED, ISOFORM B-RELATED"/>
    <property type="match status" value="1"/>
</dbReference>
<evidence type="ECO:0000313" key="4">
    <source>
        <dbReference type="Proteomes" id="UP000436088"/>
    </source>
</evidence>
<protein>
    <submittedName>
        <fullName evidence="3">F-box protein</fullName>
    </submittedName>
</protein>
<feature type="compositionally biased region" description="Low complexity" evidence="1">
    <location>
        <begin position="1"/>
        <end position="14"/>
    </location>
</feature>
<comment type="caution">
    <text evidence="3">The sequence shown here is derived from an EMBL/GenBank/DDBJ whole genome shotgun (WGS) entry which is preliminary data.</text>
</comment>
<evidence type="ECO:0000256" key="1">
    <source>
        <dbReference type="SAM" id="MobiDB-lite"/>
    </source>
</evidence>
<evidence type="ECO:0000313" key="3">
    <source>
        <dbReference type="EMBL" id="KAE8679501.1"/>
    </source>
</evidence>
<dbReference type="SUPFAM" id="SSF81383">
    <property type="entry name" value="F-box domain"/>
    <property type="match status" value="1"/>
</dbReference>
<dbReference type="InterPro" id="IPR032675">
    <property type="entry name" value="LRR_dom_sf"/>
</dbReference>
<dbReference type="InterPro" id="IPR001810">
    <property type="entry name" value="F-box_dom"/>
</dbReference>
<dbReference type="EMBL" id="VEPZ02001330">
    <property type="protein sequence ID" value="KAE8679501.1"/>
    <property type="molecule type" value="Genomic_DNA"/>
</dbReference>
<dbReference type="AlphaFoldDB" id="A0A6A2XSD1"/>
<proteinExistence type="predicted"/>
<name>A0A6A2XSD1_HIBSY</name>
<dbReference type="SUPFAM" id="SSF52047">
    <property type="entry name" value="RNI-like"/>
    <property type="match status" value="1"/>
</dbReference>
<dbReference type="Gene3D" id="3.80.10.10">
    <property type="entry name" value="Ribonuclease Inhibitor"/>
    <property type="match status" value="2"/>
</dbReference>
<feature type="region of interest" description="Disordered" evidence="1">
    <location>
        <begin position="1"/>
        <end position="26"/>
    </location>
</feature>
<accession>A0A6A2XSD1</accession>
<dbReference type="Proteomes" id="UP000436088">
    <property type="component" value="Unassembled WGS sequence"/>
</dbReference>
<feature type="domain" description="F-box" evidence="2">
    <location>
        <begin position="40"/>
        <end position="70"/>
    </location>
</feature>